<dbReference type="Proteomes" id="UP000050326">
    <property type="component" value="Unassembled WGS sequence"/>
</dbReference>
<organism evidence="1 2">
    <name type="scientific">Oxobacter pfennigii</name>
    <dbReference type="NCBI Taxonomy" id="36849"/>
    <lineage>
        <taxon>Bacteria</taxon>
        <taxon>Bacillati</taxon>
        <taxon>Bacillota</taxon>
        <taxon>Clostridia</taxon>
        <taxon>Eubacteriales</taxon>
        <taxon>Clostridiaceae</taxon>
        <taxon>Oxobacter</taxon>
    </lineage>
</organism>
<dbReference type="PANTHER" id="PTHR37507:SF2">
    <property type="entry name" value="SPORULATION PROTEIN YDCC"/>
    <property type="match status" value="1"/>
</dbReference>
<dbReference type="PANTHER" id="PTHR37507">
    <property type="entry name" value="SPORULATION PROTEIN YDCC"/>
    <property type="match status" value="1"/>
</dbReference>
<evidence type="ECO:0008006" key="3">
    <source>
        <dbReference type="Google" id="ProtNLM"/>
    </source>
</evidence>
<keyword evidence="2" id="KW-1185">Reference proteome</keyword>
<protein>
    <recommendedName>
        <fullName evidence="3">DUF4367 domain-containing protein</fullName>
    </recommendedName>
</protein>
<reference evidence="1 2" key="1">
    <citation type="submission" date="2015-09" db="EMBL/GenBank/DDBJ databases">
        <title>Genome sequence of Oxobacter pfennigii DSM 3222.</title>
        <authorList>
            <person name="Poehlein A."/>
            <person name="Bengelsdorf F.R."/>
            <person name="Schiel-Bengelsdorf B."/>
            <person name="Duerre P."/>
            <person name="Daniel R."/>
        </authorList>
    </citation>
    <scope>NUCLEOTIDE SEQUENCE [LARGE SCALE GENOMIC DNA]</scope>
    <source>
        <strain evidence="1 2">DSM 3222</strain>
    </source>
</reference>
<sequence>MWYRRFKYGTLMLSFLLIVMLSKGIKQEFEPQAVMSSYGNDSIVDVLSHSIKQVYSIEYKQTVKTMALGNKTSSMEMHYYYIRPYYLRCETSYSGSTNIDIYTPEGVYEYLPQSKSAYYREKWKDDAPIYFQLEEKLQDMEVSGKYQTFKKDEFRGQPVEIIRCIDDDNGEIYEHRMWLAEINGLRLPLKEEFLADGEMNSICEYEYITVNKNIDMSLFALKDNENIKIYNMEGIPKLVSDEKEAEKYVKFNVLIPKTIPKDFSLSDIYIIPPAKAPSVLISYIKDDDTINFIQKKTQDKELAIQEGENVQMAEGQKFAVKKYTEAYAEIRWIKNGIEYEVSGSFEVEAEIIKLIQSISGIWISIK</sequence>
<gene>
    <name evidence="1" type="ORF">OXPF_23920</name>
</gene>
<dbReference type="EMBL" id="LKET01000032">
    <property type="protein sequence ID" value="KPU44224.1"/>
    <property type="molecule type" value="Genomic_DNA"/>
</dbReference>
<evidence type="ECO:0000313" key="2">
    <source>
        <dbReference type="Proteomes" id="UP000050326"/>
    </source>
</evidence>
<dbReference type="RefSeq" id="WP_054875412.1">
    <property type="nucleotide sequence ID" value="NZ_LKET01000032.1"/>
</dbReference>
<dbReference type="OrthoDB" id="1950888at2"/>
<comment type="caution">
    <text evidence="1">The sequence shown here is derived from an EMBL/GenBank/DDBJ whole genome shotgun (WGS) entry which is preliminary data.</text>
</comment>
<accession>A0A0N8NT97</accession>
<evidence type="ECO:0000313" key="1">
    <source>
        <dbReference type="EMBL" id="KPU44224.1"/>
    </source>
</evidence>
<proteinExistence type="predicted"/>
<dbReference type="InterPro" id="IPR052944">
    <property type="entry name" value="Sporulation_related"/>
</dbReference>
<dbReference type="AlphaFoldDB" id="A0A0N8NT97"/>
<name>A0A0N8NT97_9CLOT</name>